<feature type="compositionally biased region" description="Basic and acidic residues" evidence="2">
    <location>
        <begin position="410"/>
        <end position="423"/>
    </location>
</feature>
<feature type="region of interest" description="Disordered" evidence="2">
    <location>
        <begin position="22"/>
        <end position="50"/>
    </location>
</feature>
<feature type="region of interest" description="Disordered" evidence="2">
    <location>
        <begin position="501"/>
        <end position="522"/>
    </location>
</feature>
<feature type="compositionally biased region" description="Polar residues" evidence="2">
    <location>
        <begin position="386"/>
        <end position="400"/>
    </location>
</feature>
<feature type="coiled-coil region" evidence="1">
    <location>
        <begin position="174"/>
        <end position="202"/>
    </location>
</feature>
<gene>
    <name evidence="3" type="ORF">EV44_g2082</name>
</gene>
<feature type="region of interest" description="Disordered" evidence="2">
    <location>
        <begin position="381"/>
        <end position="423"/>
    </location>
</feature>
<dbReference type="AlphaFoldDB" id="A0A0B1PGG4"/>
<dbReference type="Proteomes" id="UP000030854">
    <property type="component" value="Unassembled WGS sequence"/>
</dbReference>
<keyword evidence="1" id="KW-0175">Coiled coil</keyword>
<evidence type="ECO:0000313" key="4">
    <source>
        <dbReference type="Proteomes" id="UP000030854"/>
    </source>
</evidence>
<dbReference type="STRING" id="52586.A0A0B1PGG4"/>
<protein>
    <submittedName>
        <fullName evidence="3">Putative nuclear rna binding</fullName>
    </submittedName>
</protein>
<name>A0A0B1PGG4_UNCNE</name>
<proteinExistence type="predicted"/>
<comment type="caution">
    <text evidence="3">The sequence shown here is derived from an EMBL/GenBank/DDBJ whole genome shotgun (WGS) entry which is preliminary data.</text>
</comment>
<feature type="region of interest" description="Disordered" evidence="2">
    <location>
        <begin position="572"/>
        <end position="603"/>
    </location>
</feature>
<evidence type="ECO:0000256" key="1">
    <source>
        <dbReference type="SAM" id="Coils"/>
    </source>
</evidence>
<feature type="compositionally biased region" description="Polar residues" evidence="2">
    <location>
        <begin position="573"/>
        <end position="588"/>
    </location>
</feature>
<keyword evidence="4" id="KW-1185">Reference proteome</keyword>
<evidence type="ECO:0000256" key="2">
    <source>
        <dbReference type="SAM" id="MobiDB-lite"/>
    </source>
</evidence>
<feature type="compositionally biased region" description="Polar residues" evidence="2">
    <location>
        <begin position="713"/>
        <end position="722"/>
    </location>
</feature>
<organism evidence="3 4">
    <name type="scientific">Uncinula necator</name>
    <name type="common">Grape powdery mildew</name>
    <dbReference type="NCBI Taxonomy" id="52586"/>
    <lineage>
        <taxon>Eukaryota</taxon>
        <taxon>Fungi</taxon>
        <taxon>Dikarya</taxon>
        <taxon>Ascomycota</taxon>
        <taxon>Pezizomycotina</taxon>
        <taxon>Leotiomycetes</taxon>
        <taxon>Erysiphales</taxon>
        <taxon>Erysiphaceae</taxon>
        <taxon>Erysiphe</taxon>
    </lineage>
</organism>
<evidence type="ECO:0000313" key="3">
    <source>
        <dbReference type="EMBL" id="KHJ36330.1"/>
    </source>
</evidence>
<dbReference type="HOGENOM" id="CLU_365708_0_0_1"/>
<accession>A0A0B1PGG4</accession>
<feature type="compositionally biased region" description="Polar residues" evidence="2">
    <location>
        <begin position="24"/>
        <end position="33"/>
    </location>
</feature>
<feature type="region of interest" description="Disordered" evidence="2">
    <location>
        <begin position="705"/>
        <end position="732"/>
    </location>
</feature>
<sequence length="763" mass="87752">MSVTPLKCRFHKFYNNDLTRETDTNSNANNKRLFSNRESRQLDRSSRISSHCDKRQRSGSWLLAPLNSRCDQPRRRSSNEKLLSNQCSKALPRVSRFLEGSMHNRVSQKPPKPYLDFDENSVEDCQIFNQDSLPENSSTNQFESRNSISKIRKSFSSTLNLGIKMFWPKDYDSKKNEENAKLKLMNERQEKAENLYKEYKKNGFFGNHESRTLVRPLCNHLVEKENSSPRSIKHDSGIELNEKRLTQVQVTEIKSRKTLREAESEKSKRRGIIFLDPPKYPYHDIHNEGKYPSSNIATHSNNSLCTPKPPRIKTSLINIRKAFTGVTSLPTQDDNFPRNSPTRKDFQKQQKLVKRVSNLEIKLSLARRQLAMASGVGIVEDDPFQETPSQERSMTVSRQLSSSEISCSKSETHNYQMEHNDQGRRKCRRAISFDASPRKVSIKIDTHDNLMKNRASSWNNKPLPSEPTYVNDPVTSRIDVDLLSHNVSYFSDSDSEEYKRYSKDRDFIQKSPHKPRKNKDGVPASKRKILLFLSREALQVSPLNHVAGKKLSLIKRLSKETSSDEKNFKINVDENTCPLSPRTDTQKNSTKDPTLKSQPCQSHSDQFCFSTQKINKSRPSSNHSDFSSFTTYSPVSNRTNLNQLNQKDIPSLPPPLQIKVPLIEDLEYSSYGNEITKSSSNLGGSIEDVCMNKKEVIDSRGYEVKDKNEYRTTPEQFKNSPKSLPKDPSQPHIVELCENSSTENFTKLIDSLNDQFEWPEDVF</sequence>
<feature type="compositionally biased region" description="Basic and acidic residues" evidence="2">
    <location>
        <begin position="35"/>
        <end position="50"/>
    </location>
</feature>
<reference evidence="3 4" key="1">
    <citation type="journal article" date="2014" name="BMC Genomics">
        <title>Adaptive genomic structural variation in the grape powdery mildew pathogen, Erysiphe necator.</title>
        <authorList>
            <person name="Jones L."/>
            <person name="Riaz S."/>
            <person name="Morales-Cruz A."/>
            <person name="Amrine K.C."/>
            <person name="McGuire B."/>
            <person name="Gubler W.D."/>
            <person name="Walker M.A."/>
            <person name="Cantu D."/>
        </authorList>
    </citation>
    <scope>NUCLEOTIDE SEQUENCE [LARGE SCALE GENOMIC DNA]</scope>
    <source>
        <strain evidence="4">c</strain>
    </source>
</reference>
<dbReference type="EMBL" id="JNVN01000068">
    <property type="protein sequence ID" value="KHJ36330.1"/>
    <property type="molecule type" value="Genomic_DNA"/>
</dbReference>